<gene>
    <name evidence="1" type="ORF">HBE96_17540</name>
</gene>
<dbReference type="RefSeq" id="WP_169299004.1">
    <property type="nucleotide sequence ID" value="NZ_JABBNI010000036.1"/>
</dbReference>
<protein>
    <submittedName>
        <fullName evidence="1">Uncharacterized protein</fullName>
    </submittedName>
</protein>
<dbReference type="AlphaFoldDB" id="A0A7Y0HPN9"/>
<name>A0A7Y0HPN9_9CLOT</name>
<reference evidence="1 2" key="1">
    <citation type="submission" date="2020-06" db="EMBL/GenBank/DDBJ databases">
        <title>Complete Genome Sequence of Clostridium muelleri sp. nov. P21T, an Acid-Alcohol Producing Acetogen Isolated from Old Hay.</title>
        <authorList>
            <person name="Duncan K.E."/>
            <person name="Tanner R.S."/>
        </authorList>
    </citation>
    <scope>NUCLEOTIDE SEQUENCE [LARGE SCALE GENOMIC DNA]</scope>
    <source>
        <strain evidence="1 2">P21</strain>
    </source>
</reference>
<keyword evidence="2" id="KW-1185">Reference proteome</keyword>
<organism evidence="1 2">
    <name type="scientific">Clostridium muellerianum</name>
    <dbReference type="NCBI Taxonomy" id="2716538"/>
    <lineage>
        <taxon>Bacteria</taxon>
        <taxon>Bacillati</taxon>
        <taxon>Bacillota</taxon>
        <taxon>Clostridia</taxon>
        <taxon>Eubacteriales</taxon>
        <taxon>Clostridiaceae</taxon>
        <taxon>Clostridium</taxon>
    </lineage>
</organism>
<proteinExistence type="predicted"/>
<dbReference type="Proteomes" id="UP000537131">
    <property type="component" value="Unassembled WGS sequence"/>
</dbReference>
<evidence type="ECO:0000313" key="2">
    <source>
        <dbReference type="Proteomes" id="UP000537131"/>
    </source>
</evidence>
<accession>A0A7Y0HPN9</accession>
<sequence>MKLNKVLLSAAEYKCNLAVCRAGESEDILTEILKFMILDYARKLLTK</sequence>
<dbReference type="EMBL" id="JABBNI010000036">
    <property type="protein sequence ID" value="NMM64425.1"/>
    <property type="molecule type" value="Genomic_DNA"/>
</dbReference>
<comment type="caution">
    <text evidence="1">The sequence shown here is derived from an EMBL/GenBank/DDBJ whole genome shotgun (WGS) entry which is preliminary data.</text>
</comment>
<evidence type="ECO:0000313" key="1">
    <source>
        <dbReference type="EMBL" id="NMM64425.1"/>
    </source>
</evidence>